<reference evidence="3 4" key="1">
    <citation type="submission" date="2018-11" db="EMBL/GenBank/DDBJ databases">
        <title>Sequencing the genomes of 1000 actinobacteria strains.</title>
        <authorList>
            <person name="Klenk H.-P."/>
        </authorList>
    </citation>
    <scope>NUCLEOTIDE SEQUENCE [LARGE SCALE GENOMIC DNA]</scope>
    <source>
        <strain evidence="3 4">DSM 10546</strain>
    </source>
</reference>
<feature type="domain" description="Transposase IS116/IS110/IS902 C-terminal" evidence="2">
    <location>
        <begin position="234"/>
        <end position="317"/>
    </location>
</feature>
<evidence type="ECO:0000259" key="2">
    <source>
        <dbReference type="Pfam" id="PF02371"/>
    </source>
</evidence>
<dbReference type="GO" id="GO:0004803">
    <property type="term" value="F:transposase activity"/>
    <property type="evidence" value="ECO:0007669"/>
    <property type="project" value="InterPro"/>
</dbReference>
<gene>
    <name evidence="3" type="ORF">EDD41_0608</name>
</gene>
<accession>A0A3N1ZSU1</accession>
<dbReference type="Pfam" id="PF02371">
    <property type="entry name" value="Transposase_20"/>
    <property type="match status" value="1"/>
</dbReference>
<dbReference type="Proteomes" id="UP000275749">
    <property type="component" value="Unassembled WGS sequence"/>
</dbReference>
<dbReference type="InterPro" id="IPR047650">
    <property type="entry name" value="Transpos_IS110"/>
</dbReference>
<dbReference type="GO" id="GO:0006313">
    <property type="term" value="P:DNA transposition"/>
    <property type="evidence" value="ECO:0007669"/>
    <property type="project" value="InterPro"/>
</dbReference>
<dbReference type="GO" id="GO:0003677">
    <property type="term" value="F:DNA binding"/>
    <property type="evidence" value="ECO:0007669"/>
    <property type="project" value="InterPro"/>
</dbReference>
<dbReference type="InterPro" id="IPR002525">
    <property type="entry name" value="Transp_IS110-like_N"/>
</dbReference>
<dbReference type="RefSeq" id="WP_123574909.1">
    <property type="nucleotide sequence ID" value="NZ_RKHG01000001.1"/>
</dbReference>
<evidence type="ECO:0000259" key="1">
    <source>
        <dbReference type="Pfam" id="PF01548"/>
    </source>
</evidence>
<name>A0A3N1ZSU1_9ACTN</name>
<dbReference type="InterPro" id="IPR003346">
    <property type="entry name" value="Transposase_20"/>
</dbReference>
<feature type="domain" description="Transposase IS110-like N-terminal" evidence="1">
    <location>
        <begin position="12"/>
        <end position="164"/>
    </location>
</feature>
<evidence type="ECO:0000313" key="4">
    <source>
        <dbReference type="Proteomes" id="UP000275749"/>
    </source>
</evidence>
<dbReference type="AlphaFoldDB" id="A0A3N1ZSU1"/>
<evidence type="ECO:0000313" key="3">
    <source>
        <dbReference type="EMBL" id="ROR53457.1"/>
    </source>
</evidence>
<sequence>MTIVAHHHPFVIGVDTHARTHALAILACPTAEVVDQAQFPTTTAGLRRALAWVGRRTAGDLDVLWVIEGTGTYGARLAHAATETGYTVVEAPRMDSRNNRGLGKSDPLDAQRIAAAALPLDHLKLRMPRADDGVRAAIKVLLASRDHMSTERTATINALTALLRIVDLGIDARGPLNHSQITTASTWRPRSEDLATATARGEATRLARRIIDLDHDLATASRRILELLRMSPASVLLEEPGIGPITAAVAFTAWSHPGRVRSEAAFASLAGTSPIPASSGNTQRHRINPGGDRRLNQALHMATVTRMRMDPRTRAYVERRSAEGRTPREIRRCLKRYLARNIYRKLNTAAANCTPSSA</sequence>
<comment type="caution">
    <text evidence="3">The sequence shown here is derived from an EMBL/GenBank/DDBJ whole genome shotgun (WGS) entry which is preliminary data.</text>
</comment>
<dbReference type="EMBL" id="RKHG01000001">
    <property type="protein sequence ID" value="ROR53457.1"/>
    <property type="molecule type" value="Genomic_DNA"/>
</dbReference>
<proteinExistence type="predicted"/>
<dbReference type="PANTHER" id="PTHR33055:SF16">
    <property type="entry name" value="TRANSPOSASE FOR INSERTION SEQUENCE ELEMENT IS1547"/>
    <property type="match status" value="1"/>
</dbReference>
<protein>
    <submittedName>
        <fullName evidence="3">Transposase</fullName>
    </submittedName>
</protein>
<dbReference type="Pfam" id="PF01548">
    <property type="entry name" value="DEDD_Tnp_IS110"/>
    <property type="match status" value="1"/>
</dbReference>
<dbReference type="PANTHER" id="PTHR33055">
    <property type="entry name" value="TRANSPOSASE FOR INSERTION SEQUENCE ELEMENT IS1111A"/>
    <property type="match status" value="1"/>
</dbReference>
<organism evidence="3 4">
    <name type="scientific">Luteococcus japonicus</name>
    <dbReference type="NCBI Taxonomy" id="33984"/>
    <lineage>
        <taxon>Bacteria</taxon>
        <taxon>Bacillati</taxon>
        <taxon>Actinomycetota</taxon>
        <taxon>Actinomycetes</taxon>
        <taxon>Propionibacteriales</taxon>
        <taxon>Propionibacteriaceae</taxon>
        <taxon>Luteococcus</taxon>
    </lineage>
</organism>
<dbReference type="NCBIfam" id="NF033542">
    <property type="entry name" value="transpos_IS110"/>
    <property type="match status" value="1"/>
</dbReference>